<dbReference type="InterPro" id="IPR027417">
    <property type="entry name" value="P-loop_NTPase"/>
</dbReference>
<evidence type="ECO:0000256" key="2">
    <source>
        <dbReference type="SAM" id="MobiDB-lite"/>
    </source>
</evidence>
<feature type="compositionally biased region" description="Basic and acidic residues" evidence="2">
    <location>
        <begin position="510"/>
        <end position="519"/>
    </location>
</feature>
<dbReference type="AlphaFoldDB" id="A0A4Y7T8A9"/>
<evidence type="ECO:0000313" key="5">
    <source>
        <dbReference type="EMBL" id="TEB30188.1"/>
    </source>
</evidence>
<keyword evidence="6" id="KW-1185">Reference proteome</keyword>
<feature type="region of interest" description="Disordered" evidence="2">
    <location>
        <begin position="188"/>
        <end position="227"/>
    </location>
</feature>
<evidence type="ECO:0008006" key="7">
    <source>
        <dbReference type="Google" id="ProtNLM"/>
    </source>
</evidence>
<evidence type="ECO:0000256" key="1">
    <source>
        <dbReference type="SAM" id="Coils"/>
    </source>
</evidence>
<proteinExistence type="predicted"/>
<evidence type="ECO:0000259" key="3">
    <source>
        <dbReference type="Pfam" id="PF00350"/>
    </source>
</evidence>
<dbReference type="InterPro" id="IPR056024">
    <property type="entry name" value="DUF7605"/>
</dbReference>
<dbReference type="SUPFAM" id="SSF52540">
    <property type="entry name" value="P-loop containing nucleoside triphosphate hydrolases"/>
    <property type="match status" value="2"/>
</dbReference>
<organism evidence="5 6">
    <name type="scientific">Coprinellus micaceus</name>
    <name type="common">Glistening ink-cap mushroom</name>
    <name type="synonym">Coprinus micaceus</name>
    <dbReference type="NCBI Taxonomy" id="71717"/>
    <lineage>
        <taxon>Eukaryota</taxon>
        <taxon>Fungi</taxon>
        <taxon>Dikarya</taxon>
        <taxon>Basidiomycota</taxon>
        <taxon>Agaricomycotina</taxon>
        <taxon>Agaricomycetes</taxon>
        <taxon>Agaricomycetidae</taxon>
        <taxon>Agaricales</taxon>
        <taxon>Agaricineae</taxon>
        <taxon>Psathyrellaceae</taxon>
        <taxon>Coprinellus</taxon>
    </lineage>
</organism>
<dbReference type="STRING" id="71717.A0A4Y7T8A9"/>
<dbReference type="EMBL" id="QPFP01000024">
    <property type="protein sequence ID" value="TEB30188.1"/>
    <property type="molecule type" value="Genomic_DNA"/>
</dbReference>
<feature type="domain" description="Dynamin N-terminal" evidence="3">
    <location>
        <begin position="39"/>
        <end position="301"/>
    </location>
</feature>
<feature type="domain" description="DUF7605" evidence="4">
    <location>
        <begin position="795"/>
        <end position="960"/>
    </location>
</feature>
<evidence type="ECO:0000313" key="6">
    <source>
        <dbReference type="Proteomes" id="UP000298030"/>
    </source>
</evidence>
<protein>
    <recommendedName>
        <fullName evidence="7">P-loop containing nucleoside triphosphate hydrolase protein</fullName>
    </recommendedName>
</protein>
<dbReference type="Proteomes" id="UP000298030">
    <property type="component" value="Unassembled WGS sequence"/>
</dbReference>
<comment type="caution">
    <text evidence="5">The sequence shown here is derived from an EMBL/GenBank/DDBJ whole genome shotgun (WGS) entry which is preliminary data.</text>
</comment>
<keyword evidence="1" id="KW-0175">Coiled coil</keyword>
<feature type="compositionally biased region" description="Basic and acidic residues" evidence="2">
    <location>
        <begin position="188"/>
        <end position="213"/>
    </location>
</feature>
<feature type="coiled-coil region" evidence="1">
    <location>
        <begin position="348"/>
        <end position="403"/>
    </location>
</feature>
<dbReference type="InterPro" id="IPR045063">
    <property type="entry name" value="Dynamin_N"/>
</dbReference>
<dbReference type="PANTHER" id="PTHR36681:SF3">
    <property type="entry name" value="NUCLEAR GTPASE, GERMINAL CENTER-ASSOCIATED, TANDEM DUPLICATE 3"/>
    <property type="match status" value="1"/>
</dbReference>
<dbReference type="OrthoDB" id="3598281at2759"/>
<feature type="compositionally biased region" description="Acidic residues" evidence="2">
    <location>
        <begin position="473"/>
        <end position="509"/>
    </location>
</feature>
<dbReference type="Pfam" id="PF24564">
    <property type="entry name" value="DUF7605"/>
    <property type="match status" value="1"/>
</dbReference>
<feature type="compositionally biased region" description="Acidic residues" evidence="2">
    <location>
        <begin position="443"/>
        <end position="464"/>
    </location>
</feature>
<name>A0A4Y7T8A9_COPMI</name>
<feature type="compositionally biased region" description="Basic residues" evidence="2">
    <location>
        <begin position="419"/>
        <end position="440"/>
    </location>
</feature>
<evidence type="ECO:0000259" key="4">
    <source>
        <dbReference type="Pfam" id="PF24564"/>
    </source>
</evidence>
<accession>A0A4Y7T8A9</accession>
<feature type="region of interest" description="Disordered" evidence="2">
    <location>
        <begin position="410"/>
        <end position="519"/>
    </location>
</feature>
<sequence>MVNTIEASVKTLALGNLRKDVWEREIKSLKGQSTPTTLIAVCGATGAGKSSILNAILDDNIVPTSGMRACTAVVTEIAYHSKSTINGDVSFLSRAEWEQELGVLLHDLVDEEGKVKRTTDLKSDAGVAWSKVHAVYPNVEIERLVKMQVQDILNLDQNIVAILGTTKKIVAKTSKDFGKEIAKYIDSKDQKRGDKKDKKKDKAKEPSLMDKVRKAAGQSVTARRDGPKGEEAAYWPLIRQVTVRCPSKALSTGAILVDLPGVADANAARNNIAKDYMKKANCIWILAPITRAVDDKTARDLLGDAFKMQLMMDGNYDDHCITFIASKCDDISCSEVIGALGLHNDPELEPIEDRIDELQDQIKEKKKLKTEADKLLKTLEADLKDLRDHAEDYKDHLEALKAGETYESNFAKPAASKKSSGKKRKSTGKGKKGSPKRRRSAASDEEESDDDIDMDSDFDDDDSDAESKVDSNSEADSDEDSEKSDAEDSDADSADEVAGELVEEETEESLETKLESAKEGIKALRQTIKETKTTKRDSSDKISTLQKQLAKAQKEKNAFCSLKRSEFSRDVLKEDFRTGLKDLDEAAAEERDPENFDPTQQLRDYAKIDLPVFTCSSRDYVRLKGQVKGDGEPSCFSNIKDTGIPELQQWCHQLTVASRERAARGYHAHISTFARSIQSYVQGIGDVTAFDRETLREKWESVGFLDQGLPDDDEDPFAQYLQNHPQAHALLNQYGGYDAPNPPEQKQKLDANGDHVGITPRLCKEFSALVDDCVEDLKRRIRDSLEDKCEQGVEEAIRTAVATSDQFASEMHWATYRATLKRHGSWRRDLNVEMVTPFTKSIAVQWGKLFESDLFAPFEAAITKSVKKLLQDFEASSAAGLKDRVKLQGQACLEEAQQTLQNMIASVQESMTTQQKEISRKMSPHVQRELIDGYELAMEERGKGSVARQKAVFRRYVDEHKEDIFEEGSEVILGGLDEASQAVGQALDASLESLAQKVEVNLSVLWEGMREDPAQIRARKYVVDAVSEIQTQLRFWSLAAQTKKEQDDVAKELALEDGDVEMGDD</sequence>
<gene>
    <name evidence="5" type="ORF">FA13DRAFT_1734004</name>
</gene>
<dbReference type="Pfam" id="PF00350">
    <property type="entry name" value="Dynamin_N"/>
    <property type="match status" value="1"/>
</dbReference>
<dbReference type="PANTHER" id="PTHR36681">
    <property type="entry name" value="NUCLEAR GTPASE, GERMINAL CENTER-ASSOCIATED, TANDEM DUPLICATE 3"/>
    <property type="match status" value="1"/>
</dbReference>
<reference evidence="5 6" key="1">
    <citation type="journal article" date="2019" name="Nat. Ecol. Evol.">
        <title>Megaphylogeny resolves global patterns of mushroom evolution.</title>
        <authorList>
            <person name="Varga T."/>
            <person name="Krizsan K."/>
            <person name="Foldi C."/>
            <person name="Dima B."/>
            <person name="Sanchez-Garcia M."/>
            <person name="Sanchez-Ramirez S."/>
            <person name="Szollosi G.J."/>
            <person name="Szarkandi J.G."/>
            <person name="Papp V."/>
            <person name="Albert L."/>
            <person name="Andreopoulos W."/>
            <person name="Angelini C."/>
            <person name="Antonin V."/>
            <person name="Barry K.W."/>
            <person name="Bougher N.L."/>
            <person name="Buchanan P."/>
            <person name="Buyck B."/>
            <person name="Bense V."/>
            <person name="Catcheside P."/>
            <person name="Chovatia M."/>
            <person name="Cooper J."/>
            <person name="Damon W."/>
            <person name="Desjardin D."/>
            <person name="Finy P."/>
            <person name="Geml J."/>
            <person name="Haridas S."/>
            <person name="Hughes K."/>
            <person name="Justo A."/>
            <person name="Karasinski D."/>
            <person name="Kautmanova I."/>
            <person name="Kiss B."/>
            <person name="Kocsube S."/>
            <person name="Kotiranta H."/>
            <person name="LaButti K.M."/>
            <person name="Lechner B.E."/>
            <person name="Liimatainen K."/>
            <person name="Lipzen A."/>
            <person name="Lukacs Z."/>
            <person name="Mihaltcheva S."/>
            <person name="Morgado L.N."/>
            <person name="Niskanen T."/>
            <person name="Noordeloos M.E."/>
            <person name="Ohm R.A."/>
            <person name="Ortiz-Santana B."/>
            <person name="Ovrebo C."/>
            <person name="Racz N."/>
            <person name="Riley R."/>
            <person name="Savchenko A."/>
            <person name="Shiryaev A."/>
            <person name="Soop K."/>
            <person name="Spirin V."/>
            <person name="Szebenyi C."/>
            <person name="Tomsovsky M."/>
            <person name="Tulloss R.E."/>
            <person name="Uehling J."/>
            <person name="Grigoriev I.V."/>
            <person name="Vagvolgyi C."/>
            <person name="Papp T."/>
            <person name="Martin F.M."/>
            <person name="Miettinen O."/>
            <person name="Hibbett D.S."/>
            <person name="Nagy L.G."/>
        </authorList>
    </citation>
    <scope>NUCLEOTIDE SEQUENCE [LARGE SCALE GENOMIC DNA]</scope>
    <source>
        <strain evidence="5 6">FP101781</strain>
    </source>
</reference>
<dbReference type="Gene3D" id="3.40.50.300">
    <property type="entry name" value="P-loop containing nucleotide triphosphate hydrolases"/>
    <property type="match status" value="2"/>
</dbReference>